<evidence type="ECO:0000256" key="1">
    <source>
        <dbReference type="ARBA" id="ARBA00001947"/>
    </source>
</evidence>
<dbReference type="PANTHER" id="PTHR42978">
    <property type="entry name" value="QUORUM-QUENCHING LACTONASE YTNP-RELATED-RELATED"/>
    <property type="match status" value="1"/>
</dbReference>
<evidence type="ECO:0000313" key="8">
    <source>
        <dbReference type="Proteomes" id="UP000053157"/>
    </source>
</evidence>
<keyword evidence="3" id="KW-0479">Metal-binding</keyword>
<keyword evidence="5" id="KW-0862">Zinc</keyword>
<evidence type="ECO:0000256" key="2">
    <source>
        <dbReference type="ARBA" id="ARBA00007749"/>
    </source>
</evidence>
<comment type="cofactor">
    <cofactor evidence="1">
        <name>Zn(2+)</name>
        <dbReference type="ChEBI" id="CHEBI:29105"/>
    </cofactor>
</comment>
<evidence type="ECO:0000256" key="3">
    <source>
        <dbReference type="ARBA" id="ARBA00022723"/>
    </source>
</evidence>
<comment type="similarity">
    <text evidence="2">Belongs to the metallo-beta-lactamase superfamily.</text>
</comment>
<reference evidence="7 8" key="1">
    <citation type="submission" date="2015-12" db="EMBL/GenBank/DDBJ databases">
        <title>Haloferax profundi sp. nov. isolated from the Discovery deep brine-seawater interface in the Red Sea.</title>
        <authorList>
            <person name="Zhang G."/>
            <person name="Stingl U."/>
            <person name="Rashid M."/>
        </authorList>
    </citation>
    <scope>NUCLEOTIDE SEQUENCE [LARGE SCALE GENOMIC DNA]</scope>
    <source>
        <strain evidence="7 8">SB29</strain>
    </source>
</reference>
<dbReference type="CDD" id="cd07729">
    <property type="entry name" value="AHL_lactonase_MBL-fold"/>
    <property type="match status" value="1"/>
</dbReference>
<dbReference type="EMBL" id="LOPV01000603">
    <property type="protein sequence ID" value="KTG13316.1"/>
    <property type="molecule type" value="Genomic_DNA"/>
</dbReference>
<evidence type="ECO:0000256" key="4">
    <source>
        <dbReference type="ARBA" id="ARBA00022801"/>
    </source>
</evidence>
<dbReference type="GO" id="GO:0016787">
    <property type="term" value="F:hydrolase activity"/>
    <property type="evidence" value="ECO:0007669"/>
    <property type="project" value="UniProtKB-KW"/>
</dbReference>
<keyword evidence="8" id="KW-1185">Reference proteome</keyword>
<feature type="domain" description="Metallo-beta-lactamase" evidence="6">
    <location>
        <begin position="58"/>
        <end position="271"/>
    </location>
</feature>
<dbReference type="OrthoDB" id="7773at2157"/>
<name>A0A0W1RID9_9EURY</name>
<dbReference type="Pfam" id="PF00753">
    <property type="entry name" value="Lactamase_B"/>
    <property type="match status" value="1"/>
</dbReference>
<dbReference type="SMART" id="SM00849">
    <property type="entry name" value="Lactamase_B"/>
    <property type="match status" value="1"/>
</dbReference>
<dbReference type="GO" id="GO:0046872">
    <property type="term" value="F:metal ion binding"/>
    <property type="evidence" value="ECO:0007669"/>
    <property type="project" value="UniProtKB-KW"/>
</dbReference>
<dbReference type="InterPro" id="IPR036866">
    <property type="entry name" value="RibonucZ/Hydroxyglut_hydro"/>
</dbReference>
<evidence type="ECO:0000256" key="5">
    <source>
        <dbReference type="ARBA" id="ARBA00022833"/>
    </source>
</evidence>
<evidence type="ECO:0000313" key="7">
    <source>
        <dbReference type="EMBL" id="KTG13316.1"/>
    </source>
</evidence>
<dbReference type="Gene3D" id="3.60.15.10">
    <property type="entry name" value="Ribonuclease Z/Hydroxyacylglutathione hydrolase-like"/>
    <property type="match status" value="1"/>
</dbReference>
<comment type="caution">
    <text evidence="7">The sequence shown here is derived from an EMBL/GenBank/DDBJ whole genome shotgun (WGS) entry which is preliminary data.</text>
</comment>
<dbReference type="RefSeq" id="WP_058573462.1">
    <property type="nucleotide sequence ID" value="NZ_LOPV01000603.1"/>
</dbReference>
<organism evidence="7 8">
    <name type="scientific">Haloferax profundi</name>
    <dbReference type="NCBI Taxonomy" id="1544718"/>
    <lineage>
        <taxon>Archaea</taxon>
        <taxon>Methanobacteriati</taxon>
        <taxon>Methanobacteriota</taxon>
        <taxon>Stenosarchaea group</taxon>
        <taxon>Halobacteria</taxon>
        <taxon>Halobacteriales</taxon>
        <taxon>Haloferacaceae</taxon>
        <taxon>Haloferax</taxon>
    </lineage>
</organism>
<dbReference type="AlphaFoldDB" id="A0A0W1RID9"/>
<dbReference type="SUPFAM" id="SSF56281">
    <property type="entry name" value="Metallo-hydrolase/oxidoreductase"/>
    <property type="match status" value="1"/>
</dbReference>
<gene>
    <name evidence="7" type="ORF">AUR66_03375</name>
</gene>
<evidence type="ECO:0000259" key="6">
    <source>
        <dbReference type="SMART" id="SM00849"/>
    </source>
</evidence>
<proteinExistence type="inferred from homology"/>
<dbReference type="PANTHER" id="PTHR42978:SF2">
    <property type="entry name" value="102 KBASES UNSTABLE REGION: FROM 1 TO 119443"/>
    <property type="match status" value="1"/>
</dbReference>
<accession>A0A0W1RID9</accession>
<dbReference type="InterPro" id="IPR001279">
    <property type="entry name" value="Metallo-B-lactamas"/>
</dbReference>
<dbReference type="InterPro" id="IPR051013">
    <property type="entry name" value="MBL_superfamily_lactonases"/>
</dbReference>
<sequence length="281" mass="30830">MTTERPVSATQETTQTTVHVLHTGAVNIDRALAFREQSLHPMPYTGWLRPKSKRMWAPVSAYLIDHPEGPVLVDAGWHSDVRTDQRGHLGFLSSTMYWGRLPAGQAVHEQLASLGVRPEDLEYVVMSHLHSDHASGLEHVRDAKHIVVSTPEWDARTDFGYIPSMWDGIDVTPFDLAEIPFGPFKQGLDLFGDGLVYLVFTPGHSAGHVSVLTKTGAGWVLLAGDVGYAAKSWEDGILPGVTTDDRDMHASLTWVKDFAARDDCVAAFANHDPDVTPTTIG</sequence>
<keyword evidence="4 7" id="KW-0378">Hydrolase</keyword>
<protein>
    <submittedName>
        <fullName evidence="7">MBL fold metallo-hydrolase</fullName>
    </submittedName>
</protein>
<dbReference type="Proteomes" id="UP000053157">
    <property type="component" value="Unassembled WGS sequence"/>
</dbReference>